<reference evidence="19 20" key="1">
    <citation type="submission" date="2024-03" db="EMBL/GenBank/DDBJ databases">
        <title>Bacilli Hybrid Assemblies.</title>
        <authorList>
            <person name="Kovac J."/>
        </authorList>
    </citation>
    <scope>NUCLEOTIDE SEQUENCE [LARGE SCALE GENOMIC DNA]</scope>
    <source>
        <strain evidence="19 20">FSL R7-0666</strain>
    </source>
</reference>
<dbReference type="InterPro" id="IPR029503">
    <property type="entry name" value="PTS_EIIB_mannitol"/>
</dbReference>
<dbReference type="EMBL" id="JBCITK010000001">
    <property type="protein sequence ID" value="MEN0644578.1"/>
    <property type="molecule type" value="Genomic_DNA"/>
</dbReference>
<feature type="transmembrane region" description="Helical" evidence="16">
    <location>
        <begin position="279"/>
        <end position="304"/>
    </location>
</feature>
<evidence type="ECO:0000256" key="4">
    <source>
        <dbReference type="ARBA" id="ARBA00011909"/>
    </source>
</evidence>
<dbReference type="CDD" id="cd05567">
    <property type="entry name" value="PTS_IIB_mannitol"/>
    <property type="match status" value="2"/>
</dbReference>
<name>A0ABU9VL66_9BACI</name>
<evidence type="ECO:0000313" key="19">
    <source>
        <dbReference type="EMBL" id="MEN0644578.1"/>
    </source>
</evidence>
<dbReference type="Gene3D" id="3.40.50.2300">
    <property type="match status" value="2"/>
</dbReference>
<dbReference type="InterPro" id="IPR013011">
    <property type="entry name" value="PTS_EIIB_2"/>
</dbReference>
<feature type="domain" description="PTS EIIC type-2" evidence="18">
    <location>
        <begin position="14"/>
        <end position="354"/>
    </location>
</feature>
<keyword evidence="20" id="KW-1185">Reference proteome</keyword>
<evidence type="ECO:0000256" key="12">
    <source>
        <dbReference type="ARBA" id="ARBA00022692"/>
    </source>
</evidence>
<dbReference type="PANTHER" id="PTHR30181:SF2">
    <property type="entry name" value="PTS SYSTEM MANNITOL-SPECIFIC EIICBA COMPONENT"/>
    <property type="match status" value="1"/>
</dbReference>
<keyword evidence="11" id="KW-0598">Phosphotransferase system</keyword>
<keyword evidence="13 16" id="KW-1133">Transmembrane helix</keyword>
<dbReference type="PROSITE" id="PS51099">
    <property type="entry name" value="PTS_EIIB_TYPE_2"/>
    <property type="match status" value="2"/>
</dbReference>
<feature type="transmembrane region" description="Helical" evidence="16">
    <location>
        <begin position="324"/>
        <end position="345"/>
    </location>
</feature>
<organism evidence="19 20">
    <name type="scientific">Alkalicoccobacillus gibsonii</name>
    <dbReference type="NCBI Taxonomy" id="79881"/>
    <lineage>
        <taxon>Bacteria</taxon>
        <taxon>Bacillati</taxon>
        <taxon>Bacillota</taxon>
        <taxon>Bacilli</taxon>
        <taxon>Bacillales</taxon>
        <taxon>Bacillaceae</taxon>
        <taxon>Alkalicoccobacillus</taxon>
    </lineage>
</organism>
<dbReference type="NCBIfam" id="NF011663">
    <property type="entry name" value="PRK15083.1"/>
    <property type="match status" value="1"/>
</dbReference>
<proteinExistence type="predicted"/>
<evidence type="ECO:0000256" key="9">
    <source>
        <dbReference type="ARBA" id="ARBA00022597"/>
    </source>
</evidence>
<dbReference type="InterPro" id="IPR003501">
    <property type="entry name" value="PTS_EIIB_2/3"/>
</dbReference>
<comment type="function">
    <text evidence="2">The phosphoenolpyruvate-dependent sugar phosphotransferase system (sugar PTS), a major carbohydrate active transport system, catalyzes the phosphorylation of incoming sugar substrates concomitantly with their translocation across the cell membrane. The enzyme II CmtAB PTS system is involved in D-mannitol transport.</text>
</comment>
<feature type="transmembrane region" description="Helical" evidence="16">
    <location>
        <begin position="21"/>
        <end position="46"/>
    </location>
</feature>
<evidence type="ECO:0000256" key="1">
    <source>
        <dbReference type="ARBA" id="ARBA00001655"/>
    </source>
</evidence>
<evidence type="ECO:0000256" key="16">
    <source>
        <dbReference type="SAM" id="Phobius"/>
    </source>
</evidence>
<dbReference type="Pfam" id="PF02378">
    <property type="entry name" value="PTS_EIIC"/>
    <property type="match status" value="1"/>
</dbReference>
<dbReference type="EC" id="2.7.1.197" evidence="4"/>
<evidence type="ECO:0000256" key="2">
    <source>
        <dbReference type="ARBA" id="ARBA00002434"/>
    </source>
</evidence>
<comment type="catalytic activity">
    <reaction evidence="1">
        <text>D-mannitol(out) + N(pros)-phospho-L-histidyl-[protein] = D-mannitol 1-phosphate(in) + L-histidyl-[protein]</text>
        <dbReference type="Rhea" id="RHEA:33363"/>
        <dbReference type="Rhea" id="RHEA-COMP:9745"/>
        <dbReference type="Rhea" id="RHEA-COMP:9746"/>
        <dbReference type="ChEBI" id="CHEBI:16899"/>
        <dbReference type="ChEBI" id="CHEBI:29979"/>
        <dbReference type="ChEBI" id="CHEBI:61381"/>
        <dbReference type="ChEBI" id="CHEBI:64837"/>
        <dbReference type="EC" id="2.7.1.197"/>
    </reaction>
</comment>
<evidence type="ECO:0000256" key="6">
    <source>
        <dbReference type="ARBA" id="ARBA00022448"/>
    </source>
</evidence>
<keyword evidence="12 16" id="KW-0812">Transmembrane</keyword>
<keyword evidence="6" id="KW-0813">Transport</keyword>
<evidence type="ECO:0000259" key="17">
    <source>
        <dbReference type="PROSITE" id="PS51099"/>
    </source>
</evidence>
<evidence type="ECO:0000256" key="10">
    <source>
        <dbReference type="ARBA" id="ARBA00022679"/>
    </source>
</evidence>
<keyword evidence="8" id="KW-0597">Phosphoprotein</keyword>
<dbReference type="PROSITE" id="PS51104">
    <property type="entry name" value="PTS_EIIC_TYPE_2"/>
    <property type="match status" value="1"/>
</dbReference>
<feature type="domain" description="PTS EIIB type-2" evidence="17">
    <location>
        <begin position="393"/>
        <end position="487"/>
    </location>
</feature>
<comment type="caution">
    <text evidence="19">The sequence shown here is derived from an EMBL/GenBank/DDBJ whole genome shotgun (WGS) entry which is preliminary data.</text>
</comment>
<evidence type="ECO:0000313" key="20">
    <source>
        <dbReference type="Proteomes" id="UP001418796"/>
    </source>
</evidence>
<feature type="transmembrane region" description="Helical" evidence="16">
    <location>
        <begin position="171"/>
        <end position="192"/>
    </location>
</feature>
<dbReference type="PANTHER" id="PTHR30181">
    <property type="entry name" value="MANNITOL PERMEASE IIC COMPONENT"/>
    <property type="match status" value="1"/>
</dbReference>
<feature type="transmembrane region" description="Helical" evidence="16">
    <location>
        <begin position="58"/>
        <end position="77"/>
    </location>
</feature>
<dbReference type="NCBIfam" id="TIGR00851">
    <property type="entry name" value="mtlA"/>
    <property type="match status" value="1"/>
</dbReference>
<evidence type="ECO:0000259" key="18">
    <source>
        <dbReference type="PROSITE" id="PS51104"/>
    </source>
</evidence>
<keyword evidence="9" id="KW-0762">Sugar transport</keyword>
<evidence type="ECO:0000256" key="13">
    <source>
        <dbReference type="ARBA" id="ARBA00022989"/>
    </source>
</evidence>
<keyword evidence="7" id="KW-1003">Cell membrane</keyword>
<dbReference type="InterPro" id="IPR004718">
    <property type="entry name" value="PTS_IIC_mtl"/>
</dbReference>
<evidence type="ECO:0000256" key="11">
    <source>
        <dbReference type="ARBA" id="ARBA00022683"/>
    </source>
</evidence>
<evidence type="ECO:0000256" key="14">
    <source>
        <dbReference type="ARBA" id="ARBA00023136"/>
    </source>
</evidence>
<evidence type="ECO:0000256" key="5">
    <source>
        <dbReference type="ARBA" id="ARBA00021825"/>
    </source>
</evidence>
<feature type="domain" description="PTS EIIB type-2" evidence="17">
    <location>
        <begin position="503"/>
        <end position="590"/>
    </location>
</feature>
<keyword evidence="10" id="KW-0808">Transferase</keyword>
<dbReference type="InterPro" id="IPR036095">
    <property type="entry name" value="PTS_EIIB-like_sf"/>
</dbReference>
<dbReference type="Proteomes" id="UP001418796">
    <property type="component" value="Unassembled WGS sequence"/>
</dbReference>
<gene>
    <name evidence="19" type="ORF">MKY91_15605</name>
</gene>
<feature type="transmembrane region" description="Helical" evidence="16">
    <location>
        <begin position="144"/>
        <end position="164"/>
    </location>
</feature>
<feature type="transmembrane region" description="Helical" evidence="16">
    <location>
        <begin position="89"/>
        <end position="114"/>
    </location>
</feature>
<dbReference type="InterPro" id="IPR050893">
    <property type="entry name" value="Sugar_PTS"/>
</dbReference>
<feature type="transmembrane region" description="Helical" evidence="16">
    <location>
        <begin position="224"/>
        <end position="245"/>
    </location>
</feature>
<evidence type="ECO:0000256" key="8">
    <source>
        <dbReference type="ARBA" id="ARBA00022553"/>
    </source>
</evidence>
<evidence type="ECO:0000256" key="15">
    <source>
        <dbReference type="ARBA" id="ARBA00033349"/>
    </source>
</evidence>
<evidence type="ECO:0000256" key="7">
    <source>
        <dbReference type="ARBA" id="ARBA00022475"/>
    </source>
</evidence>
<dbReference type="RefSeq" id="WP_343131248.1">
    <property type="nucleotide sequence ID" value="NZ_JBCITK010000001.1"/>
</dbReference>
<comment type="subcellular location">
    <subcellularLocation>
        <location evidence="3">Cell membrane</location>
        <topology evidence="3">Multi-pass membrane protein</topology>
    </subcellularLocation>
</comment>
<evidence type="ECO:0000256" key="3">
    <source>
        <dbReference type="ARBA" id="ARBA00004651"/>
    </source>
</evidence>
<dbReference type="SUPFAM" id="SSF52794">
    <property type="entry name" value="PTS system IIB component-like"/>
    <property type="match status" value="2"/>
</dbReference>
<sequence length="590" mass="62293">MAEKTSIRSKVQKFGSFLSSMIMPNIGAFIAWGIITAIFAGVTAYYGEGSSPADAVSFLEAMVSPMITYLLPLLIAFTGGRMLHDFRGGVVGATAAMGVIAATDVPMFIGAMVMGPLGGYLIKKVDQALDGKVKQGFEMLVNNFSAGILAAILACFGSLAVAPLVSGLTTLMGLGAETIIGWGLLPLASIFIEPAKVMFLNNAINHGILTPISIDQVRETGKSIFYLLEANPGPGFGVLLAFMIFGKGASKASSYGAGLIHFVGGIHEIYFPYVLMKPLMFLAVIFGGMTGVFVFSSLDVGLVSPASPGSILPIIGLAYPGDRINVLLGVLAATAVSFAIASLILKLDRKGEDDIAEATGKMEAMKGKKSNVSSSLTASEATKTNTNSYAHVIKIVFACDAGMGSSAMGASIMRDRVKKANLDTEVTNTSISNIPDDADLVITHKDLTDRAKSKKGDAIHVSVDNFMNSPRYNEIIEELKNSQAETPEASEVSSGQKAKEDIQKIIFACDAGMGSSAMGASILKNKVKKADLDVAVSNTSISNIPDDADVVVTHKDLTERAKSKQPNAEHISVENFMNSPKYDELIDRLK</sequence>
<dbReference type="Pfam" id="PF02302">
    <property type="entry name" value="PTS_IIB"/>
    <property type="match status" value="2"/>
</dbReference>
<accession>A0ABU9VL66</accession>
<protein>
    <recommendedName>
        <fullName evidence="5">PTS system mannitol-specific EIICB component</fullName>
        <ecNumber evidence="4">2.7.1.197</ecNumber>
    </recommendedName>
    <alternativeName>
        <fullName evidence="15">EIICB-Mtl</fullName>
    </alternativeName>
</protein>
<dbReference type="InterPro" id="IPR003352">
    <property type="entry name" value="PTS_EIIC"/>
</dbReference>
<keyword evidence="14 16" id="KW-0472">Membrane</keyword>
<dbReference type="InterPro" id="IPR013014">
    <property type="entry name" value="PTS_EIIC_2"/>
</dbReference>